<dbReference type="Gene3D" id="3.40.1350.10">
    <property type="match status" value="1"/>
</dbReference>
<gene>
    <name evidence="3" type="ORF">UNSW2_1853</name>
</gene>
<dbReference type="InterPro" id="IPR011856">
    <property type="entry name" value="tRNA_endonuc-like_dom_sf"/>
</dbReference>
<evidence type="ECO:0000313" key="4">
    <source>
        <dbReference type="Proteomes" id="UP000016625"/>
    </source>
</evidence>
<evidence type="ECO:0000313" key="3">
    <source>
        <dbReference type="EMBL" id="ERJ30972.1"/>
    </source>
</evidence>
<dbReference type="GO" id="GO:0003677">
    <property type="term" value="F:DNA binding"/>
    <property type="evidence" value="ECO:0007669"/>
    <property type="project" value="InterPro"/>
</dbReference>
<dbReference type="RefSeq" id="WP_021093477.1">
    <property type="nucleotide sequence ID" value="NZ_ANNJ01000025.1"/>
</dbReference>
<organism evidence="3 4">
    <name type="scientific">Campylobacter concisus UNSW2</name>
    <dbReference type="NCBI Taxonomy" id="1242965"/>
    <lineage>
        <taxon>Bacteria</taxon>
        <taxon>Pseudomonadati</taxon>
        <taxon>Campylobacterota</taxon>
        <taxon>Epsilonproteobacteria</taxon>
        <taxon>Campylobacterales</taxon>
        <taxon>Campylobacteraceae</taxon>
        <taxon>Campylobacter</taxon>
    </lineage>
</organism>
<feature type="domain" description="Restriction endonuclease type IV Mrr" evidence="2">
    <location>
        <begin position="309"/>
        <end position="383"/>
    </location>
</feature>
<accession>U2FK24</accession>
<name>U2FK24_9BACT</name>
<keyword evidence="1" id="KW-0812">Transmembrane</keyword>
<dbReference type="GO" id="GO:0004519">
    <property type="term" value="F:endonuclease activity"/>
    <property type="evidence" value="ECO:0007669"/>
    <property type="project" value="InterPro"/>
</dbReference>
<dbReference type="AlphaFoldDB" id="U2FK24"/>
<keyword evidence="1" id="KW-1133">Transmembrane helix</keyword>
<dbReference type="GO" id="GO:0009307">
    <property type="term" value="P:DNA restriction-modification system"/>
    <property type="evidence" value="ECO:0007669"/>
    <property type="project" value="InterPro"/>
</dbReference>
<dbReference type="EMBL" id="ANNJ01000025">
    <property type="protein sequence ID" value="ERJ30972.1"/>
    <property type="molecule type" value="Genomic_DNA"/>
</dbReference>
<proteinExistence type="predicted"/>
<dbReference type="PATRIC" id="fig|1242965.3.peg.1888"/>
<reference evidence="3 4" key="1">
    <citation type="journal article" date="2013" name="BMC Genomics">
        <title>Comparative genomics of Campylobacter concisus isolates reveals genetic diversity and provides insights into disease association.</title>
        <authorList>
            <person name="Deshpande N.P."/>
            <person name="Kaakoush N.O."/>
            <person name="Wilkins M.R."/>
            <person name="Mitchell H.M."/>
        </authorList>
    </citation>
    <scope>NUCLEOTIDE SEQUENCE [LARGE SCALE GENOMIC DNA]</scope>
    <source>
        <strain evidence="3 4">UNSW2</strain>
    </source>
</reference>
<keyword evidence="1" id="KW-0472">Membrane</keyword>
<dbReference type="Pfam" id="PF04471">
    <property type="entry name" value="Mrr_cat"/>
    <property type="match status" value="1"/>
</dbReference>
<dbReference type="Proteomes" id="UP000016625">
    <property type="component" value="Unassembled WGS sequence"/>
</dbReference>
<sequence>MNIEDALLKVFLGTIAFFGLLFVADIVLRYLENLLNSVFIVRSIKILEENEKEPIAVDSRNVECNSSEYSTNKYETLEHCCFQEDIKKEQIINNNIKKKISRYCEWIESNLIPEKALPLEQVEIEEFKINQYLNAKKDYEKIRDIEAEDTDFLKNKLVIFYNLYKEINRISWQVKKTLEEIKNIEYEFDKIDINFFTHKGSKILFFRKIGSDQDFVLSMQKLYYDFKNDKNLNIGFLHQKLFTFRVLLGVNRDLLKKYSGQCKHGVYGAFFFPNECEKCKKEYNSFLYKQKVLFDYENKLANLTPEEIGKRYERYIGYLYETNGYKVEYNGIKMGKKDDGIDIIATKRRELIIIQCKWYKEDSQIHSNTIRQLNDNLSERAADNPNKKVVARLYSAYDNLDDQARARLVKTQIEHIVLPYDNEYPKIKCNINDDNGEKIYHLPGVGMYDYIKININRGEFYVKTIEEAENLGFRGIKKELKAIHRTRQTQAVKEQNEPSEDDAEMEALINGGV</sequence>
<evidence type="ECO:0000259" key="2">
    <source>
        <dbReference type="Pfam" id="PF04471"/>
    </source>
</evidence>
<dbReference type="SUPFAM" id="SSF52980">
    <property type="entry name" value="Restriction endonuclease-like"/>
    <property type="match status" value="1"/>
</dbReference>
<dbReference type="InterPro" id="IPR007560">
    <property type="entry name" value="Restrct_endonuc_IV_Mrr"/>
</dbReference>
<feature type="transmembrane region" description="Helical" evidence="1">
    <location>
        <begin position="6"/>
        <end position="28"/>
    </location>
</feature>
<protein>
    <recommendedName>
        <fullName evidence="2">Restriction endonuclease type IV Mrr domain-containing protein</fullName>
    </recommendedName>
</protein>
<evidence type="ECO:0000256" key="1">
    <source>
        <dbReference type="SAM" id="Phobius"/>
    </source>
</evidence>
<dbReference type="InterPro" id="IPR011335">
    <property type="entry name" value="Restrct_endonuc-II-like"/>
</dbReference>
<comment type="caution">
    <text evidence="3">The sequence shown here is derived from an EMBL/GenBank/DDBJ whole genome shotgun (WGS) entry which is preliminary data.</text>
</comment>